<evidence type="ECO:0000256" key="4">
    <source>
        <dbReference type="ARBA" id="ARBA00022679"/>
    </source>
</evidence>
<dbReference type="CDD" id="cd02440">
    <property type="entry name" value="AdoMet_MTases"/>
    <property type="match status" value="1"/>
</dbReference>
<gene>
    <name evidence="7" type="ORF">BRYFOR_07479</name>
</gene>
<keyword evidence="3 7" id="KW-0328">Glycosyltransferase</keyword>
<dbReference type="eggNOG" id="COG0438">
    <property type="taxonomic scope" value="Bacteria"/>
</dbReference>
<comment type="pathway">
    <text evidence="1">Cell wall biogenesis; cell wall polysaccharide biosynthesis.</text>
</comment>
<dbReference type="SUPFAM" id="SSF53756">
    <property type="entry name" value="UDP-Glycosyltransferase/glycogen phosphorylase"/>
    <property type="match status" value="2"/>
</dbReference>
<evidence type="ECO:0000256" key="1">
    <source>
        <dbReference type="ARBA" id="ARBA00004776"/>
    </source>
</evidence>
<dbReference type="GO" id="GO:0016757">
    <property type="term" value="F:glycosyltransferase activity"/>
    <property type="evidence" value="ECO:0007669"/>
    <property type="project" value="UniProtKB-KW"/>
</dbReference>
<dbReference type="EMBL" id="ACCL02000010">
    <property type="protein sequence ID" value="EET60654.1"/>
    <property type="molecule type" value="Genomic_DNA"/>
</dbReference>
<dbReference type="InterPro" id="IPR001173">
    <property type="entry name" value="Glyco_trans_2-like"/>
</dbReference>
<evidence type="ECO:0000259" key="5">
    <source>
        <dbReference type="Pfam" id="PF00534"/>
    </source>
</evidence>
<evidence type="ECO:0000259" key="6">
    <source>
        <dbReference type="Pfam" id="PF00535"/>
    </source>
</evidence>
<dbReference type="InterPro" id="IPR029063">
    <property type="entry name" value="SAM-dependent_MTases_sf"/>
</dbReference>
<keyword evidence="4 7" id="KW-0808">Transferase</keyword>
<dbReference type="Pfam" id="PF00535">
    <property type="entry name" value="Glycos_transf_2"/>
    <property type="match status" value="1"/>
</dbReference>
<accession>C6LFR9</accession>
<reference evidence="7" key="1">
    <citation type="submission" date="2009-07" db="EMBL/GenBank/DDBJ databases">
        <authorList>
            <person name="Weinstock G."/>
            <person name="Sodergren E."/>
            <person name="Clifton S."/>
            <person name="Fulton L."/>
            <person name="Fulton B."/>
            <person name="Courtney L."/>
            <person name="Fronick C."/>
            <person name="Harrison M."/>
            <person name="Strong C."/>
            <person name="Farmer C."/>
            <person name="Delahaunty K."/>
            <person name="Markovic C."/>
            <person name="Hall O."/>
            <person name="Minx P."/>
            <person name="Tomlinson C."/>
            <person name="Mitreva M."/>
            <person name="Nelson J."/>
            <person name="Hou S."/>
            <person name="Wollam A."/>
            <person name="Pepin K.H."/>
            <person name="Johnson M."/>
            <person name="Bhonagiri V."/>
            <person name="Nash W.E."/>
            <person name="Warren W."/>
            <person name="Chinwalla A."/>
            <person name="Mardis E.R."/>
            <person name="Wilson R.K."/>
        </authorList>
    </citation>
    <scope>NUCLEOTIDE SEQUENCE [LARGE SCALE GENOMIC DNA]</scope>
    <source>
        <strain evidence="7">DSM 14469</strain>
    </source>
</reference>
<sequence>MAEFNLTYYKEKDRYSDGAIEEVMLDMAERGVSYEELPHEEVSFPVIYHFSAMRENILNWYPFKKDAAVLEIGAGCGAITGLLCRRAAKVVSVELSKRRASINYARHKEYDNLCIMVGNLNDMEFPEKFDYIILNGVLEYAISFTEGETPYETFLQHMGCFLKEEGRILIAIENRLGLKYFAGAPEDHTDRYFLGLENYPGVDTVRTFSKKELRELLERSGFPGMQFYYPYPDYKFPREIFTDETLKANGYGKPYRSLDGKRILLFNESEAAHSLAEEGVADIFSNSFLVDAGRTPQKQPEEILYVKSNSERRREFQILTKIIRRDGERLVRKEPLCAEAEPFVRQIIANGAVRYGTDYENLPAAEKDGALEYAFVEGETLFDRIRTLADAGDTEGIVQLLQKFYETCFAGCPRKEDYAGEAFQKLFGSAKGQGSRACVRPANLDLICDNVYMEKQRRLVIDYEWIFDMEIPVDFIMWRLLNDLYTKLPQLRGLFVKKTLMDIFGITGDDEELYRKWSQHFVYRYVGADPLDKYAQPEINFRLEQVYQYYHKAVQTECKLYYDTGGGFNEEEILPQPLTLTNNRFRISFDLSDIKGIKKLRWDPMEESCWCMIDRVKCNCGVRLQPLGDFRREGNCIIFTQDDPNFAVETFDADEIRTLTIEGRCARLAEQQGTESMRMSREDIEALRVGRQSIESVRAGKSVQAVSARVDKSVQAASSRLKKMLSEKRRPAREGAVLQAPKLQPDTVKNQLRKVKRAAKKIPGLVKVSGHVDTFTVDRQVLSMSGWVFDNRCRMRNPRIVYYDRQTKVAERPFRMVYRYDVASALQNPDAALSGFEVKTRIFSPRDIRVVMEYDMPDGTGRYPLGVVKGSRSLPADAKVEISEIMEAEQLGDIQYLREKKLTETFTIPKKVKETAVDIIIPVYNGYEYLQVLFDSLRRTEMPYRLLIVNDCSPDERVLPYLENYVKNHPEAVLLNNEKNVGFVRSVNRALKRAEHHVVLLNTDVEVPAYWLERLMLPIICDKKVATTTPFTNSGTICSFPKFCENNELFEGMPLWQIDQAFSQIVPSYPVVPTGVGFCMGMNLNVIKKIGLLDAKTFGKGYGEENDWCRRAVSAGYHNVQADNLFVYHKHGGSFLSEEKKALLETNSKALRLKHPDYDQVVSSYCSRDPMAKTRRLAMLKLLNLNIDAKTIVAFDHNLGGGATAYLDTKRREALRVGCRFIVVRFTGMYLVEYSYRQYRIQVVSENLEDVWAVTGRVDEIWINELVTVPKLYDVMDALVRAKEQNGARMLMLFHDYYAICPAINLVDDRGCYCGAAAPERCNACLAKHEQNAYLAYESAEKWRESWERFLAACGEVRVFSDASRKLLEKVYPALDNIRLVPHKPHTMLPLHKTGKTGKTLNIGFVGALDYKKGLQVVQQLAAEIKKQKCDIRLCLLGYTGDEGKNKIFKETGKYRREELPRLVLENDIDLFFIPAVWPETFSYTTAEIMAMNMPLAVFDIGAPAERVKDYARGAVLPLEASPAEILEQLQAFAERCGIMEQPVRRKKVLFLTGPEADGAGRRAAQFREQLAIAGYASGHLEWERDLQVNLKGYCSVVLCRLTDAAFVEALVRQAHGLSIPVYYDLDELIFDGDRLPGQKTPGGSAYQSRKKTAQRIHRCMAYCDGFIAATESLAEEIRTEFPEKTVVVRRNVCSMEQQILSIDARENRAKSGDALCIGYFGGRDTGDAEFAVVEELLTEIMQKYPQVHLVVSGVADTARFDNCQERMTKLPPAGWQRMPELLAGIDILLMPLPDERFYACRPQERWMEAALVEVPCIASANEETRRVIRDGEDGILCADEQQWREGLTRLIEDGQLRGKIAENAHRAVLEHGTTDGTGRAALKLVLGKMEH</sequence>
<dbReference type="Gene3D" id="3.40.50.150">
    <property type="entry name" value="Vaccinia Virus protein VP39"/>
    <property type="match status" value="1"/>
</dbReference>
<dbReference type="SUPFAM" id="SSF53448">
    <property type="entry name" value="Nucleotide-diphospho-sugar transferases"/>
    <property type="match status" value="1"/>
</dbReference>
<keyword evidence="8" id="KW-1185">Reference proteome</keyword>
<name>C6LFR9_9FIRM</name>
<dbReference type="eggNOG" id="COG1216">
    <property type="taxonomic scope" value="Bacteria"/>
</dbReference>
<dbReference type="OrthoDB" id="525353at2"/>
<dbReference type="RefSeq" id="WP_006862263.1">
    <property type="nucleotide sequence ID" value="NZ_ACCL02000010.1"/>
</dbReference>
<dbReference type="Gene3D" id="3.90.550.10">
    <property type="entry name" value="Spore Coat Polysaccharide Biosynthesis Protein SpsA, Chain A"/>
    <property type="match status" value="1"/>
</dbReference>
<dbReference type="PANTHER" id="PTHR43179">
    <property type="entry name" value="RHAMNOSYLTRANSFERASE WBBL"/>
    <property type="match status" value="1"/>
</dbReference>
<feature type="domain" description="Glycosyl transferase family 1" evidence="5">
    <location>
        <begin position="1394"/>
        <end position="1533"/>
    </location>
</feature>
<dbReference type="Pfam" id="PF00534">
    <property type="entry name" value="Glycos_transf_1"/>
    <property type="match status" value="1"/>
</dbReference>
<feature type="domain" description="Glycosyltransferase 2-like" evidence="6">
    <location>
        <begin position="919"/>
        <end position="1090"/>
    </location>
</feature>
<evidence type="ECO:0000313" key="8">
    <source>
        <dbReference type="Proteomes" id="UP000005561"/>
    </source>
</evidence>
<dbReference type="Pfam" id="PF13489">
    <property type="entry name" value="Methyltransf_23"/>
    <property type="match status" value="1"/>
</dbReference>
<dbReference type="EC" id="2.4.-.-" evidence="7"/>
<organism evidence="7 8">
    <name type="scientific">Marvinbryantia formatexigens DSM 14469</name>
    <dbReference type="NCBI Taxonomy" id="478749"/>
    <lineage>
        <taxon>Bacteria</taxon>
        <taxon>Bacillati</taxon>
        <taxon>Bacillota</taxon>
        <taxon>Clostridia</taxon>
        <taxon>Lachnospirales</taxon>
        <taxon>Lachnospiraceae</taxon>
        <taxon>Marvinbryantia</taxon>
    </lineage>
</organism>
<dbReference type="Proteomes" id="UP000005561">
    <property type="component" value="Unassembled WGS sequence"/>
</dbReference>
<dbReference type="InterPro" id="IPR001296">
    <property type="entry name" value="Glyco_trans_1"/>
</dbReference>
<dbReference type="SUPFAM" id="SSF53335">
    <property type="entry name" value="S-adenosyl-L-methionine-dependent methyltransferases"/>
    <property type="match status" value="1"/>
</dbReference>
<dbReference type="Pfam" id="PF13692">
    <property type="entry name" value="Glyco_trans_1_4"/>
    <property type="match status" value="1"/>
</dbReference>
<dbReference type="eggNOG" id="COG2242">
    <property type="taxonomic scope" value="Bacteria"/>
</dbReference>
<comment type="similarity">
    <text evidence="2">Belongs to the glycosyltransferase 2 family.</text>
</comment>
<dbReference type="Gene3D" id="3.40.50.2000">
    <property type="entry name" value="Glycogen Phosphorylase B"/>
    <property type="match status" value="2"/>
</dbReference>
<dbReference type="InterPro" id="IPR029044">
    <property type="entry name" value="Nucleotide-diphossugar_trans"/>
</dbReference>
<evidence type="ECO:0000313" key="7">
    <source>
        <dbReference type="EMBL" id="EET60654.1"/>
    </source>
</evidence>
<evidence type="ECO:0000256" key="2">
    <source>
        <dbReference type="ARBA" id="ARBA00006739"/>
    </source>
</evidence>
<comment type="caution">
    <text evidence="7">The sequence shown here is derived from an EMBL/GenBank/DDBJ whole genome shotgun (WGS) entry which is preliminary data.</text>
</comment>
<evidence type="ECO:0000256" key="3">
    <source>
        <dbReference type="ARBA" id="ARBA00022676"/>
    </source>
</evidence>
<proteinExistence type="inferred from homology"/>
<dbReference type="PANTHER" id="PTHR43179:SF12">
    <property type="entry name" value="GALACTOFURANOSYLTRANSFERASE GLFT2"/>
    <property type="match status" value="1"/>
</dbReference>
<dbReference type="STRING" id="168384.SAMN05660368_02021"/>
<protein>
    <submittedName>
        <fullName evidence="7">Glycosyltransferase, group 2 family protein</fullName>
        <ecNumber evidence="7">2.4.-.-</ecNumber>
    </submittedName>
</protein>